<evidence type="ECO:0000313" key="2">
    <source>
        <dbReference type="EMBL" id="MBE1605574.1"/>
    </source>
</evidence>
<gene>
    <name evidence="2" type="ORF">HEB94_002422</name>
</gene>
<name>A0A927MRZ3_9ACTN</name>
<feature type="compositionally biased region" description="Low complexity" evidence="1">
    <location>
        <begin position="225"/>
        <end position="240"/>
    </location>
</feature>
<dbReference type="InterPro" id="IPR023214">
    <property type="entry name" value="HAD_sf"/>
</dbReference>
<evidence type="ECO:0000313" key="3">
    <source>
        <dbReference type="Proteomes" id="UP000638648"/>
    </source>
</evidence>
<dbReference type="InterPro" id="IPR036412">
    <property type="entry name" value="HAD-like_sf"/>
</dbReference>
<dbReference type="AlphaFoldDB" id="A0A927MRZ3"/>
<evidence type="ECO:0000256" key="1">
    <source>
        <dbReference type="SAM" id="MobiDB-lite"/>
    </source>
</evidence>
<dbReference type="Proteomes" id="UP000638648">
    <property type="component" value="Unassembled WGS sequence"/>
</dbReference>
<dbReference type="PRINTS" id="PR00413">
    <property type="entry name" value="HADHALOGNASE"/>
</dbReference>
<protein>
    <submittedName>
        <fullName evidence="2">Phosphoglycolate phosphatase-like HAD superfamily hydrolase</fullName>
    </submittedName>
</protein>
<dbReference type="EMBL" id="JADBEM010000001">
    <property type="protein sequence ID" value="MBE1605574.1"/>
    <property type="molecule type" value="Genomic_DNA"/>
</dbReference>
<sequence length="281" mass="31697">MTARPRTWIARDSGRRCVRTDLLIRRDGHRDHGLLVRTQEVVGLVLIVARCCSSLGQAHVDDLRQCRMVVRAVIFDVGGVLERIEGMHVWLDPWRERLGMTDDAFSAALGAADPENGISTGHMSLNDWRDRCADELGLSSEQADAFVADMWDWYCGQLDEELMAYAANLRRRYRTAIISNSGSGAREVEESRYGFSTYFDPIIYSHEVGLLKPDPRIYARPVTGSASSHTRRSSLTTHRSASMEREPSGCTACFTSPPRRPSRPSTPCLRTERTCLRFDEQ</sequence>
<keyword evidence="3" id="KW-1185">Reference proteome</keyword>
<comment type="caution">
    <text evidence="2">The sequence shown here is derived from an EMBL/GenBank/DDBJ whole genome shotgun (WGS) entry which is preliminary data.</text>
</comment>
<dbReference type="RefSeq" id="WP_238361491.1">
    <property type="nucleotide sequence ID" value="NZ_BAABJL010000231.1"/>
</dbReference>
<organism evidence="2 3">
    <name type="scientific">Actinopolymorpha pittospori</name>
    <dbReference type="NCBI Taxonomy" id="648752"/>
    <lineage>
        <taxon>Bacteria</taxon>
        <taxon>Bacillati</taxon>
        <taxon>Actinomycetota</taxon>
        <taxon>Actinomycetes</taxon>
        <taxon>Propionibacteriales</taxon>
        <taxon>Actinopolymorphaceae</taxon>
        <taxon>Actinopolymorpha</taxon>
    </lineage>
</organism>
<feature type="region of interest" description="Disordered" evidence="1">
    <location>
        <begin position="221"/>
        <end position="268"/>
    </location>
</feature>
<dbReference type="InterPro" id="IPR006439">
    <property type="entry name" value="HAD-SF_hydro_IA"/>
</dbReference>
<dbReference type="SUPFAM" id="SSF56784">
    <property type="entry name" value="HAD-like"/>
    <property type="match status" value="1"/>
</dbReference>
<accession>A0A927MRZ3</accession>
<dbReference type="Gene3D" id="3.40.50.1000">
    <property type="entry name" value="HAD superfamily/HAD-like"/>
    <property type="match status" value="1"/>
</dbReference>
<dbReference type="GO" id="GO:0016787">
    <property type="term" value="F:hydrolase activity"/>
    <property type="evidence" value="ECO:0007669"/>
    <property type="project" value="UniProtKB-KW"/>
</dbReference>
<keyword evidence="2" id="KW-0378">Hydrolase</keyword>
<proteinExistence type="predicted"/>
<reference evidence="2" key="1">
    <citation type="submission" date="2020-10" db="EMBL/GenBank/DDBJ databases">
        <title>Sequencing the genomes of 1000 actinobacteria strains.</title>
        <authorList>
            <person name="Klenk H.-P."/>
        </authorList>
    </citation>
    <scope>NUCLEOTIDE SEQUENCE</scope>
    <source>
        <strain evidence="2">DSM 45354</strain>
    </source>
</reference>